<dbReference type="Gene3D" id="3.20.20.140">
    <property type="entry name" value="Metal-dependent hydrolases"/>
    <property type="match status" value="1"/>
</dbReference>
<dbReference type="AlphaFoldDB" id="A0A382HK09"/>
<dbReference type="GO" id="GO:0019748">
    <property type="term" value="P:secondary metabolic process"/>
    <property type="evidence" value="ECO:0007669"/>
    <property type="project" value="TreeGrafter"/>
</dbReference>
<feature type="domain" description="Amidohydrolase-related" evidence="2">
    <location>
        <begin position="6"/>
        <end position="192"/>
    </location>
</feature>
<sequence length="203" mass="24240">DPELDVVWETAGQLGIPVFIHTGDPAEFFEPLDYENERWLELALFPNRQFNDPSRFPDFGELMAERDRLIAKHPNTTWVLAHMGWHTQDLAHLGEIFDQHPNVHAEVGAILYDLGRQPRFAREFFTKYSDRILFGKDSFRPEEYPYYWRVFETADEYFDYYRNYHAFWKLYGMDLPDDVLRQVYYGNALRIIPRISTTDFPES</sequence>
<evidence type="ECO:0000313" key="3">
    <source>
        <dbReference type="EMBL" id="SVB87003.1"/>
    </source>
</evidence>
<name>A0A382HK09_9ZZZZ</name>
<dbReference type="EMBL" id="UINC01061436">
    <property type="protein sequence ID" value="SVB87003.1"/>
    <property type="molecule type" value="Genomic_DNA"/>
</dbReference>
<dbReference type="InterPro" id="IPR006680">
    <property type="entry name" value="Amidohydro-rel"/>
</dbReference>
<dbReference type="Pfam" id="PF04909">
    <property type="entry name" value="Amidohydro_2"/>
    <property type="match status" value="1"/>
</dbReference>
<dbReference type="PANTHER" id="PTHR21240">
    <property type="entry name" value="2-AMINO-3-CARBOXYLMUCONATE-6-SEMIALDEHYDE DECARBOXYLASE"/>
    <property type="match status" value="1"/>
</dbReference>
<dbReference type="GO" id="GO:0016831">
    <property type="term" value="F:carboxy-lyase activity"/>
    <property type="evidence" value="ECO:0007669"/>
    <property type="project" value="InterPro"/>
</dbReference>
<dbReference type="InterPro" id="IPR032465">
    <property type="entry name" value="ACMSD"/>
</dbReference>
<dbReference type="SUPFAM" id="SSF51556">
    <property type="entry name" value="Metallo-dependent hydrolases"/>
    <property type="match status" value="1"/>
</dbReference>
<gene>
    <name evidence="3" type="ORF">METZ01_LOCUS239857</name>
</gene>
<dbReference type="GO" id="GO:0016787">
    <property type="term" value="F:hydrolase activity"/>
    <property type="evidence" value="ECO:0007669"/>
    <property type="project" value="InterPro"/>
</dbReference>
<evidence type="ECO:0000259" key="2">
    <source>
        <dbReference type="Pfam" id="PF04909"/>
    </source>
</evidence>
<feature type="non-terminal residue" evidence="3">
    <location>
        <position position="1"/>
    </location>
</feature>
<dbReference type="GO" id="GO:0005737">
    <property type="term" value="C:cytoplasm"/>
    <property type="evidence" value="ECO:0007669"/>
    <property type="project" value="TreeGrafter"/>
</dbReference>
<dbReference type="PANTHER" id="PTHR21240:SF28">
    <property type="entry name" value="ISO-OROTATE DECARBOXYLASE (EUROFUNG)"/>
    <property type="match status" value="1"/>
</dbReference>
<reference evidence="3" key="1">
    <citation type="submission" date="2018-05" db="EMBL/GenBank/DDBJ databases">
        <authorList>
            <person name="Lanie J.A."/>
            <person name="Ng W.-L."/>
            <person name="Kazmierczak K.M."/>
            <person name="Andrzejewski T.M."/>
            <person name="Davidsen T.M."/>
            <person name="Wayne K.J."/>
            <person name="Tettelin H."/>
            <person name="Glass J.I."/>
            <person name="Rusch D."/>
            <person name="Podicherti R."/>
            <person name="Tsui H.-C.T."/>
            <person name="Winkler M.E."/>
        </authorList>
    </citation>
    <scope>NUCLEOTIDE SEQUENCE</scope>
</reference>
<protein>
    <recommendedName>
        <fullName evidence="2">Amidohydrolase-related domain-containing protein</fullName>
    </recommendedName>
</protein>
<accession>A0A382HK09</accession>
<organism evidence="3">
    <name type="scientific">marine metagenome</name>
    <dbReference type="NCBI Taxonomy" id="408172"/>
    <lineage>
        <taxon>unclassified sequences</taxon>
        <taxon>metagenomes</taxon>
        <taxon>ecological metagenomes</taxon>
    </lineage>
</organism>
<evidence type="ECO:0000256" key="1">
    <source>
        <dbReference type="ARBA" id="ARBA00023239"/>
    </source>
</evidence>
<keyword evidence="1" id="KW-0456">Lyase</keyword>
<proteinExistence type="predicted"/>
<dbReference type="InterPro" id="IPR032466">
    <property type="entry name" value="Metal_Hydrolase"/>
</dbReference>